<dbReference type="RefSeq" id="WP_378059191.1">
    <property type="nucleotide sequence ID" value="NZ_JBHSIS010000017.1"/>
</dbReference>
<dbReference type="InterPro" id="IPR023485">
    <property type="entry name" value="Ptyr_pPase"/>
</dbReference>
<dbReference type="CDD" id="cd00090">
    <property type="entry name" value="HTH_ARSR"/>
    <property type="match status" value="1"/>
</dbReference>
<evidence type="ECO:0000256" key="1">
    <source>
        <dbReference type="ARBA" id="ARBA00022849"/>
    </source>
</evidence>
<name>A0ABV9S9P6_9PSEU</name>
<dbReference type="Gene3D" id="3.40.50.2300">
    <property type="match status" value="1"/>
</dbReference>
<keyword evidence="1" id="KW-0059">Arsenical resistance</keyword>
<dbReference type="SUPFAM" id="SSF52788">
    <property type="entry name" value="Phosphotyrosine protein phosphatases I"/>
    <property type="match status" value="1"/>
</dbReference>
<dbReference type="InterPro" id="IPR011991">
    <property type="entry name" value="ArsR-like_HTH"/>
</dbReference>
<feature type="domain" description="HTH arsR-type" evidence="2">
    <location>
        <begin position="4"/>
        <end position="97"/>
    </location>
</feature>
<reference evidence="4" key="1">
    <citation type="journal article" date="2019" name="Int. J. Syst. Evol. Microbiol.">
        <title>The Global Catalogue of Microorganisms (GCM) 10K type strain sequencing project: providing services to taxonomists for standard genome sequencing and annotation.</title>
        <authorList>
            <consortium name="The Broad Institute Genomics Platform"/>
            <consortium name="The Broad Institute Genome Sequencing Center for Infectious Disease"/>
            <person name="Wu L."/>
            <person name="Ma J."/>
        </authorList>
    </citation>
    <scope>NUCLEOTIDE SEQUENCE [LARGE SCALE GENOMIC DNA]</scope>
    <source>
        <strain evidence="4">ZS-22-S1</strain>
    </source>
</reference>
<dbReference type="InterPro" id="IPR036388">
    <property type="entry name" value="WH-like_DNA-bd_sf"/>
</dbReference>
<protein>
    <submittedName>
        <fullName evidence="3">Helix-turn-helix domain-containing protein</fullName>
    </submittedName>
</protein>
<organism evidence="3 4">
    <name type="scientific">Actinophytocola glycyrrhizae</name>
    <dbReference type="NCBI Taxonomy" id="2044873"/>
    <lineage>
        <taxon>Bacteria</taxon>
        <taxon>Bacillati</taxon>
        <taxon>Actinomycetota</taxon>
        <taxon>Actinomycetes</taxon>
        <taxon>Pseudonocardiales</taxon>
        <taxon>Pseudonocardiaceae</taxon>
    </lineage>
</organism>
<dbReference type="Gene3D" id="1.10.10.10">
    <property type="entry name" value="Winged helix-like DNA-binding domain superfamily/Winged helix DNA-binding domain"/>
    <property type="match status" value="1"/>
</dbReference>
<gene>
    <name evidence="3" type="ORF">ACFPCV_27240</name>
</gene>
<evidence type="ECO:0000313" key="3">
    <source>
        <dbReference type="EMBL" id="MFC4857207.1"/>
    </source>
</evidence>
<keyword evidence="4" id="KW-1185">Reference proteome</keyword>
<dbReference type="Proteomes" id="UP001595859">
    <property type="component" value="Unassembled WGS sequence"/>
</dbReference>
<dbReference type="Pfam" id="PF01451">
    <property type="entry name" value="LMWPc"/>
    <property type="match status" value="1"/>
</dbReference>
<comment type="caution">
    <text evidence="3">The sequence shown here is derived from an EMBL/GenBank/DDBJ whole genome shotgun (WGS) entry which is preliminary data.</text>
</comment>
<dbReference type="SUPFAM" id="SSF46785">
    <property type="entry name" value="Winged helix' DNA-binding domain"/>
    <property type="match status" value="1"/>
</dbReference>
<dbReference type="EMBL" id="JBHSIS010000017">
    <property type="protein sequence ID" value="MFC4857207.1"/>
    <property type="molecule type" value="Genomic_DNA"/>
</dbReference>
<dbReference type="SMART" id="SM00418">
    <property type="entry name" value="HTH_ARSR"/>
    <property type="match status" value="1"/>
</dbReference>
<sequence length="238" mass="25999">MTIELSEELRRRAAIHAALADPARLSVVDQLLVGDASPSTLQERLSIPSNLMAHHVRVLARAGLIRRTRSEGDRRRTYLSLVPAVLEQLTPATSRAAARVVFVCTRNSARSRLAAALWRQYSDVPATSAGTEPAERVHPGAVAVAQRHELALRTSAPQKVTDVLRRDDLVVTVCDHAHEELGTDLPRVHWSVADPARLGTDEAFERALDELTARVVRVAPTVHRAPRGPSARSRARAG</sequence>
<dbReference type="PANTHER" id="PTHR43428">
    <property type="entry name" value="ARSENATE REDUCTASE"/>
    <property type="match status" value="1"/>
</dbReference>
<evidence type="ECO:0000313" key="4">
    <source>
        <dbReference type="Proteomes" id="UP001595859"/>
    </source>
</evidence>
<dbReference type="PANTHER" id="PTHR43428:SF1">
    <property type="entry name" value="ARSENATE REDUCTASE"/>
    <property type="match status" value="1"/>
</dbReference>
<proteinExistence type="predicted"/>
<evidence type="ECO:0000259" key="2">
    <source>
        <dbReference type="PROSITE" id="PS50987"/>
    </source>
</evidence>
<dbReference type="InterPro" id="IPR036196">
    <property type="entry name" value="Ptyr_pPase_sf"/>
</dbReference>
<dbReference type="InterPro" id="IPR001845">
    <property type="entry name" value="HTH_ArsR_DNA-bd_dom"/>
</dbReference>
<accession>A0ABV9S9P6</accession>
<dbReference type="Pfam" id="PF12840">
    <property type="entry name" value="HTH_20"/>
    <property type="match status" value="1"/>
</dbReference>
<dbReference type="SMART" id="SM00226">
    <property type="entry name" value="LMWPc"/>
    <property type="match status" value="1"/>
</dbReference>
<dbReference type="PROSITE" id="PS50987">
    <property type="entry name" value="HTH_ARSR_2"/>
    <property type="match status" value="1"/>
</dbReference>
<dbReference type="InterPro" id="IPR036390">
    <property type="entry name" value="WH_DNA-bd_sf"/>
</dbReference>